<dbReference type="GO" id="GO:0006168">
    <property type="term" value="P:adenine salvage"/>
    <property type="evidence" value="ECO:0007669"/>
    <property type="project" value="InterPro"/>
</dbReference>
<dbReference type="HAMAP" id="MF_00004">
    <property type="entry name" value="Aden_phosphoribosyltr"/>
    <property type="match status" value="1"/>
</dbReference>
<protein>
    <recommendedName>
        <fullName evidence="7">adenine phosphoribosyltransferase</fullName>
        <ecNumber evidence="7">2.4.2.7</ecNumber>
    </recommendedName>
</protein>
<gene>
    <name evidence="13" type="ORF">TAPDE_002295</name>
</gene>
<dbReference type="NCBIfam" id="TIGR01090">
    <property type="entry name" value="apt"/>
    <property type="match status" value="1"/>
</dbReference>
<dbReference type="GO" id="GO:0006166">
    <property type="term" value="P:purine ribonucleoside salvage"/>
    <property type="evidence" value="ECO:0007669"/>
    <property type="project" value="UniProtKB-KW"/>
</dbReference>
<dbReference type="PANTHER" id="PTHR32315:SF3">
    <property type="entry name" value="ADENINE PHOSPHORIBOSYLTRANSFERASE"/>
    <property type="match status" value="1"/>
</dbReference>
<evidence type="ECO:0000256" key="1">
    <source>
        <dbReference type="ARBA" id="ARBA00000868"/>
    </source>
</evidence>
<name>R4X9G6_TAPDE</name>
<dbReference type="GO" id="GO:0003999">
    <property type="term" value="F:adenine phosphoribosyltransferase activity"/>
    <property type="evidence" value="ECO:0007669"/>
    <property type="project" value="UniProtKB-EC"/>
</dbReference>
<evidence type="ECO:0000256" key="10">
    <source>
        <dbReference type="ARBA" id="ARBA00022679"/>
    </source>
</evidence>
<evidence type="ECO:0000256" key="8">
    <source>
        <dbReference type="ARBA" id="ARBA00022490"/>
    </source>
</evidence>
<evidence type="ECO:0000256" key="3">
    <source>
        <dbReference type="ARBA" id="ARBA00004496"/>
    </source>
</evidence>
<sequence length="178" mass="19506">MSESDIALLKGKLRQYPDFPSKGILFEDIMPIFADPHAFGTLISAFEAHIREQHDRVDVIVGLDARGFLFGPTLALRLGAAFVPVRKQGKLPGECVSEEYVKEYGKDVFCAQTDAIKQGQKVLIVDDICATGNSAAAAGRIVKKLGGEVIEYLFMMELDFLKGRDLLGAPAFTLLRSQ</sequence>
<dbReference type="GO" id="GO:0002055">
    <property type="term" value="F:adenine binding"/>
    <property type="evidence" value="ECO:0007669"/>
    <property type="project" value="TreeGrafter"/>
</dbReference>
<comment type="subunit">
    <text evidence="6">Homodimer.</text>
</comment>
<comment type="subcellular location">
    <subcellularLocation>
        <location evidence="3">Cytoplasm</location>
    </subcellularLocation>
</comment>
<comment type="similarity">
    <text evidence="5">Belongs to the purine/pyrimidine phosphoribosyltransferase family.</text>
</comment>
<evidence type="ECO:0000256" key="6">
    <source>
        <dbReference type="ARBA" id="ARBA00011738"/>
    </source>
</evidence>
<accession>R4X9G6</accession>
<dbReference type="GO" id="GO:0016208">
    <property type="term" value="F:AMP binding"/>
    <property type="evidence" value="ECO:0007669"/>
    <property type="project" value="TreeGrafter"/>
</dbReference>
<keyword evidence="14" id="KW-1185">Reference proteome</keyword>
<dbReference type="GO" id="GO:0005737">
    <property type="term" value="C:cytoplasm"/>
    <property type="evidence" value="ECO:0007669"/>
    <property type="project" value="UniProtKB-SubCell"/>
</dbReference>
<dbReference type="NCBIfam" id="NF002636">
    <property type="entry name" value="PRK02304.1-5"/>
    <property type="match status" value="1"/>
</dbReference>
<evidence type="ECO:0000256" key="5">
    <source>
        <dbReference type="ARBA" id="ARBA00008391"/>
    </source>
</evidence>
<evidence type="ECO:0000313" key="13">
    <source>
        <dbReference type="EMBL" id="CCG82350.1"/>
    </source>
</evidence>
<dbReference type="InterPro" id="IPR050054">
    <property type="entry name" value="UPRTase/APRTase"/>
</dbReference>
<comment type="caution">
    <text evidence="13">The sequence shown here is derived from an EMBL/GenBank/DDBJ whole genome shotgun (WGS) entry which is preliminary data.</text>
</comment>
<dbReference type="AlphaFoldDB" id="R4X9G6"/>
<evidence type="ECO:0000256" key="2">
    <source>
        <dbReference type="ARBA" id="ARBA00003968"/>
    </source>
</evidence>
<dbReference type="InterPro" id="IPR029057">
    <property type="entry name" value="PRTase-like"/>
</dbReference>
<comment type="catalytic activity">
    <reaction evidence="1">
        <text>AMP + diphosphate = 5-phospho-alpha-D-ribose 1-diphosphate + adenine</text>
        <dbReference type="Rhea" id="RHEA:16609"/>
        <dbReference type="ChEBI" id="CHEBI:16708"/>
        <dbReference type="ChEBI" id="CHEBI:33019"/>
        <dbReference type="ChEBI" id="CHEBI:58017"/>
        <dbReference type="ChEBI" id="CHEBI:456215"/>
        <dbReference type="EC" id="2.4.2.7"/>
    </reaction>
</comment>
<proteinExistence type="inferred from homology"/>
<reference evidence="13 14" key="1">
    <citation type="journal article" date="2013" name="MBio">
        <title>Genome sequencing of the plant pathogen Taphrina deformans, the causal agent of peach leaf curl.</title>
        <authorList>
            <person name="Cisse O.H."/>
            <person name="Almeida J.M.G.C.F."/>
            <person name="Fonseca A."/>
            <person name="Kumar A.A."/>
            <person name="Salojaervi J."/>
            <person name="Overmyer K."/>
            <person name="Hauser P.M."/>
            <person name="Pagni M."/>
        </authorList>
    </citation>
    <scope>NUCLEOTIDE SEQUENCE [LARGE SCALE GENOMIC DNA]</scope>
    <source>
        <strain evidence="14">PYCC 5710 / ATCC 11124 / CBS 356.35 / IMI 108563 / JCM 9778 / NBRC 8474</strain>
    </source>
</reference>
<dbReference type="PANTHER" id="PTHR32315">
    <property type="entry name" value="ADENINE PHOSPHORIBOSYLTRANSFERASE"/>
    <property type="match status" value="1"/>
</dbReference>
<keyword evidence="8" id="KW-0963">Cytoplasm</keyword>
<organism evidence="13 14">
    <name type="scientific">Taphrina deformans (strain PYCC 5710 / ATCC 11124 / CBS 356.35 / IMI 108563 / JCM 9778 / NBRC 8474)</name>
    <name type="common">Peach leaf curl fungus</name>
    <name type="synonym">Lalaria deformans</name>
    <dbReference type="NCBI Taxonomy" id="1097556"/>
    <lineage>
        <taxon>Eukaryota</taxon>
        <taxon>Fungi</taxon>
        <taxon>Dikarya</taxon>
        <taxon>Ascomycota</taxon>
        <taxon>Taphrinomycotina</taxon>
        <taxon>Taphrinomycetes</taxon>
        <taxon>Taphrinales</taxon>
        <taxon>Taphrinaceae</taxon>
        <taxon>Taphrina</taxon>
    </lineage>
</organism>
<keyword evidence="9 13" id="KW-0328">Glycosyltransferase</keyword>
<feature type="domain" description="Phosphoribosyltransferase" evidence="12">
    <location>
        <begin position="38"/>
        <end position="151"/>
    </location>
</feature>
<dbReference type="EC" id="2.4.2.7" evidence="7"/>
<evidence type="ECO:0000256" key="7">
    <source>
        <dbReference type="ARBA" id="ARBA00011893"/>
    </source>
</evidence>
<dbReference type="Proteomes" id="UP000013776">
    <property type="component" value="Unassembled WGS sequence"/>
</dbReference>
<comment type="function">
    <text evidence="2">Catalyzes a salvage reaction resulting in the formation of AMP, that is energically less costly than de novo synthesis.</text>
</comment>
<dbReference type="UniPathway" id="UPA00588">
    <property type="reaction ID" value="UER00646"/>
</dbReference>
<dbReference type="STRING" id="1097556.R4X9G6"/>
<evidence type="ECO:0000256" key="9">
    <source>
        <dbReference type="ARBA" id="ARBA00022676"/>
    </source>
</evidence>
<comment type="pathway">
    <text evidence="4">Purine metabolism; AMP biosynthesis via salvage pathway; AMP from adenine: step 1/1.</text>
</comment>
<dbReference type="CDD" id="cd06223">
    <property type="entry name" value="PRTases_typeI"/>
    <property type="match status" value="1"/>
</dbReference>
<dbReference type="EMBL" id="CAHR02000081">
    <property type="protein sequence ID" value="CCG82350.1"/>
    <property type="molecule type" value="Genomic_DNA"/>
</dbReference>
<dbReference type="GO" id="GO:0044209">
    <property type="term" value="P:AMP salvage"/>
    <property type="evidence" value="ECO:0007669"/>
    <property type="project" value="UniProtKB-UniPathway"/>
</dbReference>
<dbReference type="Gene3D" id="3.40.50.2020">
    <property type="match status" value="1"/>
</dbReference>
<keyword evidence="11" id="KW-0660">Purine salvage</keyword>
<dbReference type="eggNOG" id="KOG1712">
    <property type="taxonomic scope" value="Eukaryota"/>
</dbReference>
<dbReference type="FunFam" id="3.40.50.2020:FF:000004">
    <property type="entry name" value="Adenine phosphoribosyltransferase"/>
    <property type="match status" value="1"/>
</dbReference>
<dbReference type="InterPro" id="IPR000836">
    <property type="entry name" value="PRTase_dom"/>
</dbReference>
<evidence type="ECO:0000259" key="12">
    <source>
        <dbReference type="Pfam" id="PF00156"/>
    </source>
</evidence>
<dbReference type="SUPFAM" id="SSF53271">
    <property type="entry name" value="PRTase-like"/>
    <property type="match status" value="1"/>
</dbReference>
<dbReference type="Pfam" id="PF00156">
    <property type="entry name" value="Pribosyltran"/>
    <property type="match status" value="1"/>
</dbReference>
<evidence type="ECO:0000256" key="4">
    <source>
        <dbReference type="ARBA" id="ARBA00004659"/>
    </source>
</evidence>
<dbReference type="OrthoDB" id="363185at2759"/>
<keyword evidence="10" id="KW-0808">Transferase</keyword>
<evidence type="ECO:0000256" key="11">
    <source>
        <dbReference type="ARBA" id="ARBA00022726"/>
    </source>
</evidence>
<evidence type="ECO:0000313" key="14">
    <source>
        <dbReference type="Proteomes" id="UP000013776"/>
    </source>
</evidence>
<dbReference type="InterPro" id="IPR005764">
    <property type="entry name" value="Ade_phspho_trans"/>
</dbReference>